<dbReference type="RefSeq" id="WP_186599093.1">
    <property type="nucleotide sequence ID" value="NZ_JABWRS010000022.1"/>
</dbReference>
<dbReference type="InterPro" id="IPR003477">
    <property type="entry name" value="PemK-like"/>
</dbReference>
<sequence length="137" mass="14714">MNEVVTFNPLPAGGDIVWAKFPQAELPGSPGPKPRPALVLFVSPTDHAVIVAYGTSQRTERLFPGEFVIDPNDPGFPLSGLGCKTKFDLSRTVQLPFNSNWFDPAPGVHTNSPLPKLGTLHPSYMVAANDAYSQVVA</sequence>
<proteinExistence type="predicted"/>
<organism evidence="1 2">
    <name type="scientific">Pseudomonas taiwanensis</name>
    <dbReference type="NCBI Taxonomy" id="470150"/>
    <lineage>
        <taxon>Bacteria</taxon>
        <taxon>Pseudomonadati</taxon>
        <taxon>Pseudomonadota</taxon>
        <taxon>Gammaproteobacteria</taxon>
        <taxon>Pseudomonadales</taxon>
        <taxon>Pseudomonadaceae</taxon>
        <taxon>Pseudomonas</taxon>
    </lineage>
</organism>
<dbReference type="Pfam" id="PF02452">
    <property type="entry name" value="PemK_toxin"/>
    <property type="match status" value="1"/>
</dbReference>
<evidence type="ECO:0000313" key="2">
    <source>
        <dbReference type="Proteomes" id="UP000628086"/>
    </source>
</evidence>
<name>A0ABR6VCS7_9PSED</name>
<gene>
    <name evidence="1" type="ORF">HU747_22200</name>
</gene>
<comment type="caution">
    <text evidence="1">The sequence shown here is derived from an EMBL/GenBank/DDBJ whole genome shotgun (WGS) entry which is preliminary data.</text>
</comment>
<reference evidence="1 2" key="1">
    <citation type="journal article" date="2020" name="Microorganisms">
        <title>Reliable Identification of Environmental Pseudomonas Isolates Using the rpoD Gene.</title>
        <authorList>
            <consortium name="The Broad Institute Genome Sequencing Platform"/>
            <person name="Girard L."/>
            <person name="Lood C."/>
            <person name="Rokni-Zadeh H."/>
            <person name="van Noort V."/>
            <person name="Lavigne R."/>
            <person name="De Mot R."/>
        </authorList>
    </citation>
    <scope>NUCLEOTIDE SEQUENCE [LARGE SCALE GENOMIC DNA]</scope>
    <source>
        <strain evidence="1 2">RW7P2</strain>
    </source>
</reference>
<evidence type="ECO:0000313" key="1">
    <source>
        <dbReference type="EMBL" id="MBC3478305.1"/>
    </source>
</evidence>
<protein>
    <submittedName>
        <fullName evidence="1">Type II toxin-antitoxin system PemK/MazF family toxin</fullName>
    </submittedName>
</protein>
<dbReference type="Proteomes" id="UP000628086">
    <property type="component" value="Unassembled WGS sequence"/>
</dbReference>
<accession>A0ABR6VCS7</accession>
<keyword evidence="2" id="KW-1185">Reference proteome</keyword>
<dbReference type="EMBL" id="JABWRS010000022">
    <property type="protein sequence ID" value="MBC3478305.1"/>
    <property type="molecule type" value="Genomic_DNA"/>
</dbReference>
<dbReference type="SUPFAM" id="SSF50118">
    <property type="entry name" value="Cell growth inhibitor/plasmid maintenance toxic component"/>
    <property type="match status" value="1"/>
</dbReference>